<proteinExistence type="predicted"/>
<evidence type="ECO:0000313" key="2">
    <source>
        <dbReference type="Proteomes" id="UP000789525"/>
    </source>
</evidence>
<feature type="non-terminal residue" evidence="1">
    <location>
        <position position="98"/>
    </location>
</feature>
<gene>
    <name evidence="1" type="ORF">ACOLOM_LOCUS6493</name>
</gene>
<name>A0ACA9MLE3_9GLOM</name>
<reference evidence="1" key="1">
    <citation type="submission" date="2021-06" db="EMBL/GenBank/DDBJ databases">
        <authorList>
            <person name="Kallberg Y."/>
            <person name="Tangrot J."/>
            <person name="Rosling A."/>
        </authorList>
    </citation>
    <scope>NUCLEOTIDE SEQUENCE</scope>
    <source>
        <strain evidence="1">CL356</strain>
    </source>
</reference>
<dbReference type="Proteomes" id="UP000789525">
    <property type="component" value="Unassembled WGS sequence"/>
</dbReference>
<accession>A0ACA9MLE3</accession>
<sequence>MTNTSGETRAKESAAAMPSTVKVVIFKTLAKSEVEESVEEKLEEEKQVYTFDHVFGEESTQQEVYENAMEGLIEKFLDGYNVTVLTYGKSSSGKSYTL</sequence>
<organism evidence="1 2">
    <name type="scientific">Acaulospora colombiana</name>
    <dbReference type="NCBI Taxonomy" id="27376"/>
    <lineage>
        <taxon>Eukaryota</taxon>
        <taxon>Fungi</taxon>
        <taxon>Fungi incertae sedis</taxon>
        <taxon>Mucoromycota</taxon>
        <taxon>Glomeromycotina</taxon>
        <taxon>Glomeromycetes</taxon>
        <taxon>Diversisporales</taxon>
        <taxon>Acaulosporaceae</taxon>
        <taxon>Acaulospora</taxon>
    </lineage>
</organism>
<keyword evidence="2" id="KW-1185">Reference proteome</keyword>
<comment type="caution">
    <text evidence="1">The sequence shown here is derived from an EMBL/GenBank/DDBJ whole genome shotgun (WGS) entry which is preliminary data.</text>
</comment>
<evidence type="ECO:0000313" key="1">
    <source>
        <dbReference type="EMBL" id="CAG8595730.1"/>
    </source>
</evidence>
<dbReference type="EMBL" id="CAJVPT010013432">
    <property type="protein sequence ID" value="CAG8595730.1"/>
    <property type="molecule type" value="Genomic_DNA"/>
</dbReference>
<protein>
    <submittedName>
        <fullName evidence="1">6100_t:CDS:1</fullName>
    </submittedName>
</protein>